<proteinExistence type="predicted"/>
<dbReference type="Proteomes" id="UP000242515">
    <property type="component" value="Unassembled WGS sequence"/>
</dbReference>
<evidence type="ECO:0000313" key="3">
    <source>
        <dbReference type="Proteomes" id="UP000242515"/>
    </source>
</evidence>
<dbReference type="OrthoDB" id="7029768at2"/>
<dbReference type="InterPro" id="IPR010985">
    <property type="entry name" value="Ribbon_hlx_hlx"/>
</dbReference>
<accession>A0A1H9EQZ6</accession>
<feature type="domain" description="Arc-like DNA binding" evidence="1">
    <location>
        <begin position="8"/>
        <end position="42"/>
    </location>
</feature>
<keyword evidence="3" id="KW-1185">Reference proteome</keyword>
<sequence length="95" mass="11044">MKVRDIAPYGVRMPAELKDKLQEIAKRNGRSLNSEIVKILEEYVTPPKIEDLKAPTAEQLQSFEEMQKWTSDVAEKIKQMDRAFRKNFPDYGEGE</sequence>
<dbReference type="InterPro" id="IPR005569">
    <property type="entry name" value="Arc_DNA-bd_dom"/>
</dbReference>
<reference evidence="3" key="1">
    <citation type="submission" date="2016-10" db="EMBL/GenBank/DDBJ databases">
        <authorList>
            <person name="Varghese N."/>
            <person name="Submissions S."/>
        </authorList>
    </citation>
    <scope>NUCLEOTIDE SEQUENCE [LARGE SCALE GENOMIC DNA]</scope>
    <source>
        <strain evidence="3">8N4</strain>
    </source>
</reference>
<dbReference type="InterPro" id="IPR013321">
    <property type="entry name" value="Arc_rbn_hlx_hlx"/>
</dbReference>
<evidence type="ECO:0000313" key="2">
    <source>
        <dbReference type="EMBL" id="SEQ27623.1"/>
    </source>
</evidence>
<dbReference type="GO" id="GO:0043565">
    <property type="term" value="F:sequence-specific DNA binding"/>
    <property type="evidence" value="ECO:0007669"/>
    <property type="project" value="UniProtKB-ARBA"/>
</dbReference>
<name>A0A1H9EQZ6_9GAMM</name>
<dbReference type="AlphaFoldDB" id="A0A1H9EQZ6"/>
<organism evidence="2 3">
    <name type="scientific">Rosenbergiella nectarea</name>
    <dbReference type="NCBI Taxonomy" id="988801"/>
    <lineage>
        <taxon>Bacteria</taxon>
        <taxon>Pseudomonadati</taxon>
        <taxon>Pseudomonadota</taxon>
        <taxon>Gammaproteobacteria</taxon>
        <taxon>Enterobacterales</taxon>
        <taxon>Erwiniaceae</taxon>
        <taxon>Rosenbergiella</taxon>
    </lineage>
</organism>
<dbReference type="GO" id="GO:0006355">
    <property type="term" value="P:regulation of DNA-templated transcription"/>
    <property type="evidence" value="ECO:0007669"/>
    <property type="project" value="InterPro"/>
</dbReference>
<dbReference type="Gene3D" id="1.10.1220.10">
    <property type="entry name" value="Met repressor-like"/>
    <property type="match status" value="1"/>
</dbReference>
<protein>
    <submittedName>
        <fullName evidence="2">Arc-like DNA binding domain-containing protein</fullName>
    </submittedName>
</protein>
<gene>
    <name evidence="2" type="ORF">SAMN05216522_10215</name>
</gene>
<dbReference type="EMBL" id="FOGC01000002">
    <property type="protein sequence ID" value="SEQ27623.1"/>
    <property type="molecule type" value="Genomic_DNA"/>
</dbReference>
<evidence type="ECO:0000259" key="1">
    <source>
        <dbReference type="Pfam" id="PF03869"/>
    </source>
</evidence>
<dbReference type="RefSeq" id="WP_092672514.1">
    <property type="nucleotide sequence ID" value="NZ_FOGC01000002.1"/>
</dbReference>
<dbReference type="STRING" id="988801.SAMN05216522_10215"/>
<dbReference type="Pfam" id="PF03869">
    <property type="entry name" value="Arc"/>
    <property type="match status" value="1"/>
</dbReference>
<dbReference type="SUPFAM" id="SSF47598">
    <property type="entry name" value="Ribbon-helix-helix"/>
    <property type="match status" value="1"/>
</dbReference>